<name>A0ABD0Y5X7_9HEMI</name>
<protein>
    <submittedName>
        <fullName evidence="2">Uncharacterized protein</fullName>
    </submittedName>
</protein>
<dbReference type="EMBL" id="JBFDAA010000013">
    <property type="protein sequence ID" value="KAL1122424.1"/>
    <property type="molecule type" value="Genomic_DNA"/>
</dbReference>
<dbReference type="AlphaFoldDB" id="A0ABD0Y5X7"/>
<reference evidence="2 3" key="1">
    <citation type="submission" date="2024-07" db="EMBL/GenBank/DDBJ databases">
        <title>Chromosome-level genome assembly of the water stick insect Ranatra chinensis (Heteroptera: Nepidae).</title>
        <authorList>
            <person name="Liu X."/>
        </authorList>
    </citation>
    <scope>NUCLEOTIDE SEQUENCE [LARGE SCALE GENOMIC DNA]</scope>
    <source>
        <strain evidence="2">Cailab_2021Rc</strain>
        <tissue evidence="2">Muscle</tissue>
    </source>
</reference>
<feature type="compositionally biased region" description="Basic and acidic residues" evidence="1">
    <location>
        <begin position="163"/>
        <end position="172"/>
    </location>
</feature>
<sequence length="172" mass="19210">MATIDRAQTNHICRFRCHSDGFICPLRCTDECVAFVCTWRLSSSKGTFPRSLDSASCFKFLCLGHVSGPVPRCFIGADGGPRTRARGRLRHDDTRHDKMYQLELKRKVRQTAPHGRTLILSGMWGERSPARGTASGTIPKAHSSRGPALSAERWKATGLPKRRTTESKINRD</sequence>
<evidence type="ECO:0000313" key="2">
    <source>
        <dbReference type="EMBL" id="KAL1122424.1"/>
    </source>
</evidence>
<comment type="caution">
    <text evidence="2">The sequence shown here is derived from an EMBL/GenBank/DDBJ whole genome shotgun (WGS) entry which is preliminary data.</text>
</comment>
<gene>
    <name evidence="2" type="ORF">AAG570_002755</name>
</gene>
<evidence type="ECO:0000256" key="1">
    <source>
        <dbReference type="SAM" id="MobiDB-lite"/>
    </source>
</evidence>
<dbReference type="Proteomes" id="UP001558652">
    <property type="component" value="Unassembled WGS sequence"/>
</dbReference>
<keyword evidence="3" id="KW-1185">Reference proteome</keyword>
<feature type="region of interest" description="Disordered" evidence="1">
    <location>
        <begin position="121"/>
        <end position="172"/>
    </location>
</feature>
<proteinExistence type="predicted"/>
<organism evidence="2 3">
    <name type="scientific">Ranatra chinensis</name>
    <dbReference type="NCBI Taxonomy" id="642074"/>
    <lineage>
        <taxon>Eukaryota</taxon>
        <taxon>Metazoa</taxon>
        <taxon>Ecdysozoa</taxon>
        <taxon>Arthropoda</taxon>
        <taxon>Hexapoda</taxon>
        <taxon>Insecta</taxon>
        <taxon>Pterygota</taxon>
        <taxon>Neoptera</taxon>
        <taxon>Paraneoptera</taxon>
        <taxon>Hemiptera</taxon>
        <taxon>Heteroptera</taxon>
        <taxon>Panheteroptera</taxon>
        <taxon>Nepomorpha</taxon>
        <taxon>Nepidae</taxon>
        <taxon>Ranatrinae</taxon>
        <taxon>Ranatra</taxon>
    </lineage>
</organism>
<evidence type="ECO:0000313" key="3">
    <source>
        <dbReference type="Proteomes" id="UP001558652"/>
    </source>
</evidence>
<accession>A0ABD0Y5X7</accession>